<dbReference type="PRINTS" id="PR00696">
    <property type="entry name" value="RSOLVASERUVC"/>
</dbReference>
<comment type="cofactor">
    <cofactor evidence="13">
        <name>Mg(2+)</name>
        <dbReference type="ChEBI" id="CHEBI:18420"/>
    </cofactor>
    <text evidence="13">Binds 2 Mg(2+) ion per subunit.</text>
</comment>
<dbReference type="OrthoDB" id="9805499at2"/>
<evidence type="ECO:0000256" key="2">
    <source>
        <dbReference type="ARBA" id="ARBA00022490"/>
    </source>
</evidence>
<feature type="binding site" evidence="13">
    <location>
        <position position="69"/>
    </location>
    <ligand>
        <name>Mg(2+)</name>
        <dbReference type="ChEBI" id="CHEBI:18420"/>
        <label>2</label>
    </ligand>
</feature>
<dbReference type="Gene3D" id="3.30.420.10">
    <property type="entry name" value="Ribonuclease H-like superfamily/Ribonuclease H"/>
    <property type="match status" value="1"/>
</dbReference>
<dbReference type="GO" id="GO:0000287">
    <property type="term" value="F:magnesium ion binding"/>
    <property type="evidence" value="ECO:0007669"/>
    <property type="project" value="UniProtKB-UniRule"/>
</dbReference>
<evidence type="ECO:0000256" key="5">
    <source>
        <dbReference type="ARBA" id="ARBA00022759"/>
    </source>
</evidence>
<organism evidence="15 16">
    <name type="scientific">Leucothrix pacifica</name>
    <dbReference type="NCBI Taxonomy" id="1247513"/>
    <lineage>
        <taxon>Bacteria</taxon>
        <taxon>Pseudomonadati</taxon>
        <taxon>Pseudomonadota</taxon>
        <taxon>Gammaproteobacteria</taxon>
        <taxon>Thiotrichales</taxon>
        <taxon>Thiotrichaceae</taxon>
        <taxon>Leucothrix</taxon>
    </lineage>
</organism>
<dbReference type="PROSITE" id="PS01321">
    <property type="entry name" value="RUVC"/>
    <property type="match status" value="1"/>
</dbReference>
<dbReference type="NCBIfam" id="TIGR00228">
    <property type="entry name" value="ruvC"/>
    <property type="match status" value="1"/>
</dbReference>
<proteinExistence type="inferred from homology"/>
<comment type="subcellular location">
    <subcellularLocation>
        <location evidence="13">Cytoplasm</location>
    </subcellularLocation>
</comment>
<evidence type="ECO:0000256" key="9">
    <source>
        <dbReference type="ARBA" id="ARBA00023125"/>
    </source>
</evidence>
<dbReference type="Proteomes" id="UP000245539">
    <property type="component" value="Unassembled WGS sequence"/>
</dbReference>
<evidence type="ECO:0000256" key="12">
    <source>
        <dbReference type="ARBA" id="ARBA00029354"/>
    </source>
</evidence>
<comment type="catalytic activity">
    <reaction evidence="12 13">
        <text>Endonucleolytic cleavage at a junction such as a reciprocal single-stranded crossover between two homologous DNA duplexes (Holliday junction).</text>
        <dbReference type="EC" id="3.1.21.10"/>
    </reaction>
</comment>
<keyword evidence="16" id="KW-1185">Reference proteome</keyword>
<dbReference type="CDD" id="cd16962">
    <property type="entry name" value="RuvC"/>
    <property type="match status" value="1"/>
</dbReference>
<dbReference type="InterPro" id="IPR020563">
    <property type="entry name" value="X-over_junc_endoDNase_Mg_BS"/>
</dbReference>
<dbReference type="PANTHER" id="PTHR30194:SF3">
    <property type="entry name" value="CROSSOVER JUNCTION ENDODEOXYRIBONUCLEASE RUVC"/>
    <property type="match status" value="1"/>
</dbReference>
<feature type="active site" evidence="13">
    <location>
        <position position="141"/>
    </location>
</feature>
<evidence type="ECO:0000256" key="10">
    <source>
        <dbReference type="ARBA" id="ARBA00023172"/>
    </source>
</evidence>
<sequence>MAITRIIGIDPGSRITGIGVVDSDGRHNKHVYSTCIRMGKQSFPERLGMIYQGITGIIQTYQPQAMSIENVFVSNNPSSALKLGQARGAAICAGVMSGLEVHEYSPKEVKQSVVGKGSADKEQVQHMVKILLNLSGRLQIDTSDALAVALSHAHYGAYKSKIAQATRK</sequence>
<dbReference type="GO" id="GO:0006310">
    <property type="term" value="P:DNA recombination"/>
    <property type="evidence" value="ECO:0007669"/>
    <property type="project" value="UniProtKB-UniRule"/>
</dbReference>
<comment type="function">
    <text evidence="13">The RuvA-RuvB-RuvC complex processes Holliday junction (HJ) DNA during genetic recombination and DNA repair. Endonuclease that resolves HJ intermediates. Cleaves cruciform DNA by making single-stranded nicks across the HJ at symmetrical positions within the homologous arms, yielding a 5'-phosphate and a 3'-hydroxyl group; requires a central core of homology in the junction. The consensus cleavage sequence is 5'-(A/T)TT(C/G)-3'. Cleavage occurs on the 3'-side of the TT dinucleotide at the point of strand exchange. HJ branch migration catalyzed by RuvA-RuvB allows RuvC to scan DNA until it finds its consensus sequence, where it cleaves and resolves the cruciform DNA.</text>
</comment>
<dbReference type="GO" id="GO:0005737">
    <property type="term" value="C:cytoplasm"/>
    <property type="evidence" value="ECO:0007669"/>
    <property type="project" value="UniProtKB-SubCell"/>
</dbReference>
<dbReference type="InterPro" id="IPR036397">
    <property type="entry name" value="RNaseH_sf"/>
</dbReference>
<dbReference type="EMBL" id="QGKM01000005">
    <property type="protein sequence ID" value="PWR00102.1"/>
    <property type="molecule type" value="Genomic_DNA"/>
</dbReference>
<evidence type="ECO:0000256" key="3">
    <source>
        <dbReference type="ARBA" id="ARBA00022722"/>
    </source>
</evidence>
<dbReference type="InterPro" id="IPR002176">
    <property type="entry name" value="X-over_junc_endoDNase_RuvC"/>
</dbReference>
<keyword evidence="9 13" id="KW-0238">DNA-binding</keyword>
<dbReference type="RefSeq" id="WP_109836158.1">
    <property type="nucleotide sequence ID" value="NZ_QGKM01000005.1"/>
</dbReference>
<evidence type="ECO:0000256" key="6">
    <source>
        <dbReference type="ARBA" id="ARBA00022763"/>
    </source>
</evidence>
<protein>
    <recommendedName>
        <fullName evidence="13 14">Crossover junction endodeoxyribonuclease RuvC</fullName>
        <ecNumber evidence="13 14">3.1.21.10</ecNumber>
    </recommendedName>
    <alternativeName>
        <fullName evidence="13">Holliday junction nuclease RuvC</fullName>
    </alternativeName>
    <alternativeName>
        <fullName evidence="13">Holliday junction resolvase RuvC</fullName>
    </alternativeName>
</protein>
<feature type="active site" evidence="13">
    <location>
        <position position="69"/>
    </location>
</feature>
<keyword evidence="3 13" id="KW-0540">Nuclease</keyword>
<feature type="binding site" evidence="13">
    <location>
        <position position="141"/>
    </location>
    <ligand>
        <name>Mg(2+)</name>
        <dbReference type="ChEBI" id="CHEBI:18420"/>
        <label>1</label>
    </ligand>
</feature>
<feature type="active site" evidence="13">
    <location>
        <position position="10"/>
    </location>
</feature>
<evidence type="ECO:0000256" key="4">
    <source>
        <dbReference type="ARBA" id="ARBA00022723"/>
    </source>
</evidence>
<comment type="caution">
    <text evidence="15">The sequence shown here is derived from an EMBL/GenBank/DDBJ whole genome shotgun (WGS) entry which is preliminary data.</text>
</comment>
<comment type="subunit">
    <text evidence="13">Homodimer which binds Holliday junction (HJ) DNA. The HJ becomes 2-fold symmetrical on binding to RuvC with unstacked arms; it has a different conformation from HJ DNA in complex with RuvA. In the full resolvosome a probable DNA-RuvA(4)-RuvB(12)-RuvC(2) complex forms which resolves the HJ.</text>
</comment>
<dbReference type="InterPro" id="IPR012337">
    <property type="entry name" value="RNaseH-like_sf"/>
</dbReference>
<keyword evidence="7 13" id="KW-0378">Hydrolase</keyword>
<reference evidence="15 16" key="1">
    <citation type="submission" date="2018-05" db="EMBL/GenBank/DDBJ databases">
        <title>Leucothrix arctica sp. nov., isolated from Arctic seawater.</title>
        <authorList>
            <person name="Choi A."/>
            <person name="Baek K."/>
        </authorList>
    </citation>
    <scope>NUCLEOTIDE SEQUENCE [LARGE SCALE GENOMIC DNA]</scope>
    <source>
        <strain evidence="15 16">JCM 18388</strain>
    </source>
</reference>
<dbReference type="GO" id="GO:0008821">
    <property type="term" value="F:crossover junction DNA endonuclease activity"/>
    <property type="evidence" value="ECO:0007669"/>
    <property type="project" value="UniProtKB-UniRule"/>
</dbReference>
<keyword evidence="5 13" id="KW-0255">Endonuclease</keyword>
<evidence type="ECO:0000256" key="7">
    <source>
        <dbReference type="ARBA" id="ARBA00022801"/>
    </source>
</evidence>
<feature type="binding site" evidence="13">
    <location>
        <position position="10"/>
    </location>
    <ligand>
        <name>Mg(2+)</name>
        <dbReference type="ChEBI" id="CHEBI:18420"/>
        <label>1</label>
    </ligand>
</feature>
<dbReference type="SUPFAM" id="SSF53098">
    <property type="entry name" value="Ribonuclease H-like"/>
    <property type="match status" value="1"/>
</dbReference>
<dbReference type="Pfam" id="PF02075">
    <property type="entry name" value="RuvC"/>
    <property type="match status" value="1"/>
</dbReference>
<keyword evidence="11 13" id="KW-0234">DNA repair</keyword>
<keyword evidence="4 13" id="KW-0479">Metal-binding</keyword>
<dbReference type="AlphaFoldDB" id="A0A317CPU1"/>
<dbReference type="HAMAP" id="MF_00034">
    <property type="entry name" value="RuvC"/>
    <property type="match status" value="1"/>
</dbReference>
<dbReference type="GO" id="GO:0003677">
    <property type="term" value="F:DNA binding"/>
    <property type="evidence" value="ECO:0007669"/>
    <property type="project" value="UniProtKB-KW"/>
</dbReference>
<evidence type="ECO:0000256" key="8">
    <source>
        <dbReference type="ARBA" id="ARBA00022842"/>
    </source>
</evidence>
<dbReference type="GO" id="GO:0048476">
    <property type="term" value="C:Holliday junction resolvase complex"/>
    <property type="evidence" value="ECO:0007669"/>
    <property type="project" value="UniProtKB-UniRule"/>
</dbReference>
<keyword evidence="6 13" id="KW-0227">DNA damage</keyword>
<keyword evidence="2 13" id="KW-0963">Cytoplasm</keyword>
<dbReference type="FunFam" id="3.30.420.10:FF:000002">
    <property type="entry name" value="Crossover junction endodeoxyribonuclease RuvC"/>
    <property type="match status" value="1"/>
</dbReference>
<gene>
    <name evidence="13" type="primary">ruvC</name>
    <name evidence="15" type="ORF">DKW60_02895</name>
</gene>
<dbReference type="PANTHER" id="PTHR30194">
    <property type="entry name" value="CROSSOVER JUNCTION ENDODEOXYRIBONUCLEASE RUVC"/>
    <property type="match status" value="1"/>
</dbReference>
<evidence type="ECO:0000256" key="1">
    <source>
        <dbReference type="ARBA" id="ARBA00009518"/>
    </source>
</evidence>
<keyword evidence="8 13" id="KW-0460">Magnesium</keyword>
<dbReference type="GO" id="GO:0006281">
    <property type="term" value="P:DNA repair"/>
    <property type="evidence" value="ECO:0007669"/>
    <property type="project" value="UniProtKB-UniRule"/>
</dbReference>
<evidence type="ECO:0000256" key="14">
    <source>
        <dbReference type="NCBIfam" id="TIGR00228"/>
    </source>
</evidence>
<accession>A0A317CPU1</accession>
<keyword evidence="10 13" id="KW-0233">DNA recombination</keyword>
<name>A0A317CPU1_9GAMM</name>
<comment type="similarity">
    <text evidence="1 13">Belongs to the RuvC family.</text>
</comment>
<evidence type="ECO:0000313" key="15">
    <source>
        <dbReference type="EMBL" id="PWR00102.1"/>
    </source>
</evidence>
<dbReference type="EC" id="3.1.21.10" evidence="13 14"/>
<evidence type="ECO:0000313" key="16">
    <source>
        <dbReference type="Proteomes" id="UP000245539"/>
    </source>
</evidence>
<evidence type="ECO:0000256" key="13">
    <source>
        <dbReference type="HAMAP-Rule" id="MF_00034"/>
    </source>
</evidence>
<evidence type="ECO:0000256" key="11">
    <source>
        <dbReference type="ARBA" id="ARBA00023204"/>
    </source>
</evidence>